<keyword evidence="2" id="KW-1185">Reference proteome</keyword>
<dbReference type="AlphaFoldDB" id="A0AAE0NLG6"/>
<organism evidence="1 2">
    <name type="scientific">Lasiosphaeria ovina</name>
    <dbReference type="NCBI Taxonomy" id="92902"/>
    <lineage>
        <taxon>Eukaryota</taxon>
        <taxon>Fungi</taxon>
        <taxon>Dikarya</taxon>
        <taxon>Ascomycota</taxon>
        <taxon>Pezizomycotina</taxon>
        <taxon>Sordariomycetes</taxon>
        <taxon>Sordariomycetidae</taxon>
        <taxon>Sordariales</taxon>
        <taxon>Lasiosphaeriaceae</taxon>
        <taxon>Lasiosphaeria</taxon>
    </lineage>
</organism>
<gene>
    <name evidence="1" type="ORF">B0T24DRAFT_60481</name>
</gene>
<reference evidence="1" key="2">
    <citation type="submission" date="2023-06" db="EMBL/GenBank/DDBJ databases">
        <authorList>
            <consortium name="Lawrence Berkeley National Laboratory"/>
            <person name="Haridas S."/>
            <person name="Hensen N."/>
            <person name="Bonometti L."/>
            <person name="Westerberg I."/>
            <person name="Brannstrom I.O."/>
            <person name="Guillou S."/>
            <person name="Cros-Aarteil S."/>
            <person name="Calhoun S."/>
            <person name="Kuo A."/>
            <person name="Mondo S."/>
            <person name="Pangilinan J."/>
            <person name="Riley R."/>
            <person name="Labutti K."/>
            <person name="Andreopoulos B."/>
            <person name="Lipzen A."/>
            <person name="Chen C."/>
            <person name="Yanf M."/>
            <person name="Daum C."/>
            <person name="Ng V."/>
            <person name="Clum A."/>
            <person name="Steindorff A."/>
            <person name="Ohm R."/>
            <person name="Martin F."/>
            <person name="Silar P."/>
            <person name="Natvig D."/>
            <person name="Lalanne C."/>
            <person name="Gautier V."/>
            <person name="Ament-Velasquez S.L."/>
            <person name="Kruys A."/>
            <person name="Hutchinson M.I."/>
            <person name="Powell A.J."/>
            <person name="Barry K."/>
            <person name="Miller A.N."/>
            <person name="Grigoriev I.V."/>
            <person name="Debuchy R."/>
            <person name="Gladieux P."/>
            <person name="Thoren M.H."/>
            <person name="Johannesson H."/>
        </authorList>
    </citation>
    <scope>NUCLEOTIDE SEQUENCE</scope>
    <source>
        <strain evidence="1">CBS 958.72</strain>
    </source>
</reference>
<reference evidence="1" key="1">
    <citation type="journal article" date="2023" name="Mol. Phylogenet. Evol.">
        <title>Genome-scale phylogeny and comparative genomics of the fungal order Sordariales.</title>
        <authorList>
            <person name="Hensen N."/>
            <person name="Bonometti L."/>
            <person name="Westerberg I."/>
            <person name="Brannstrom I.O."/>
            <person name="Guillou S."/>
            <person name="Cros-Aarteil S."/>
            <person name="Calhoun S."/>
            <person name="Haridas S."/>
            <person name="Kuo A."/>
            <person name="Mondo S."/>
            <person name="Pangilinan J."/>
            <person name="Riley R."/>
            <person name="LaButti K."/>
            <person name="Andreopoulos B."/>
            <person name="Lipzen A."/>
            <person name="Chen C."/>
            <person name="Yan M."/>
            <person name="Daum C."/>
            <person name="Ng V."/>
            <person name="Clum A."/>
            <person name="Steindorff A."/>
            <person name="Ohm R.A."/>
            <person name="Martin F."/>
            <person name="Silar P."/>
            <person name="Natvig D.O."/>
            <person name="Lalanne C."/>
            <person name="Gautier V."/>
            <person name="Ament-Velasquez S.L."/>
            <person name="Kruys A."/>
            <person name="Hutchinson M.I."/>
            <person name="Powell A.J."/>
            <person name="Barry K."/>
            <person name="Miller A.N."/>
            <person name="Grigoriev I.V."/>
            <person name="Debuchy R."/>
            <person name="Gladieux P."/>
            <person name="Hiltunen Thoren M."/>
            <person name="Johannesson H."/>
        </authorList>
    </citation>
    <scope>NUCLEOTIDE SEQUENCE</scope>
    <source>
        <strain evidence="1">CBS 958.72</strain>
    </source>
</reference>
<accession>A0AAE0NLG6</accession>
<evidence type="ECO:0000313" key="1">
    <source>
        <dbReference type="EMBL" id="KAK3383728.1"/>
    </source>
</evidence>
<proteinExistence type="predicted"/>
<dbReference type="EMBL" id="JAULSN010000001">
    <property type="protein sequence ID" value="KAK3383728.1"/>
    <property type="molecule type" value="Genomic_DNA"/>
</dbReference>
<protein>
    <submittedName>
        <fullName evidence="1">Uncharacterized protein</fullName>
    </submittedName>
</protein>
<evidence type="ECO:0000313" key="2">
    <source>
        <dbReference type="Proteomes" id="UP001287356"/>
    </source>
</evidence>
<dbReference type="Proteomes" id="UP001287356">
    <property type="component" value="Unassembled WGS sequence"/>
</dbReference>
<comment type="caution">
    <text evidence="1">The sequence shown here is derived from an EMBL/GenBank/DDBJ whole genome shotgun (WGS) entry which is preliminary data.</text>
</comment>
<sequence length="198" mass="21947">MKKPLWWLRWSWPRRSCRPRSCGTSCRAAFVSLSHSSRTFHHKTGPIPPPSSLEKFRAVTTTLTTANRTTTAFPSRSAASPVRLQQQCIQHALILGSGIRPYSQSSSSSSLPAMAEGVQWTGPLVRKTFFDFFAERGHTIGMPPSRCAHLGLCARRRTGAHVCNFDWRCRASESSCLEFALTDLASLRSAIVVGRPSQ</sequence>
<name>A0AAE0NLG6_9PEZI</name>